<feature type="chain" id="PRO_5001795720" evidence="1">
    <location>
        <begin position="19"/>
        <end position="89"/>
    </location>
</feature>
<name>A0A085N5M8_9BILA</name>
<proteinExistence type="predicted"/>
<dbReference type="Proteomes" id="UP000030758">
    <property type="component" value="Unassembled WGS sequence"/>
</dbReference>
<evidence type="ECO:0000256" key="1">
    <source>
        <dbReference type="SAM" id="SignalP"/>
    </source>
</evidence>
<gene>
    <name evidence="2" type="ORF">M514_23097</name>
</gene>
<sequence length="89" mass="10131">MRLLFIPLTAVVVLCVTASPSYTGDDDSSIVDKEHIIRKRHPHYYRRPITGPLPRPYARPGMLVPPRVPVARPYVGPRIHHPHPRLVGR</sequence>
<reference evidence="2" key="1">
    <citation type="journal article" date="2014" name="Nat. Genet.">
        <title>Genome and transcriptome of the porcine whipworm Trichuris suis.</title>
        <authorList>
            <person name="Jex A.R."/>
            <person name="Nejsum P."/>
            <person name="Schwarz E.M."/>
            <person name="Hu L."/>
            <person name="Young N.D."/>
            <person name="Hall R.S."/>
            <person name="Korhonen P.K."/>
            <person name="Liao S."/>
            <person name="Thamsborg S."/>
            <person name="Xia J."/>
            <person name="Xu P."/>
            <person name="Wang S."/>
            <person name="Scheerlinck J.P."/>
            <person name="Hofmann A."/>
            <person name="Sternberg P.W."/>
            <person name="Wang J."/>
            <person name="Gasser R.B."/>
        </authorList>
    </citation>
    <scope>NUCLEOTIDE SEQUENCE [LARGE SCALE GENOMIC DNA]</scope>
    <source>
        <strain evidence="2">DCEP-RM93F</strain>
    </source>
</reference>
<keyword evidence="1" id="KW-0732">Signal</keyword>
<organism evidence="2">
    <name type="scientific">Trichuris suis</name>
    <name type="common">pig whipworm</name>
    <dbReference type="NCBI Taxonomy" id="68888"/>
    <lineage>
        <taxon>Eukaryota</taxon>
        <taxon>Metazoa</taxon>
        <taxon>Ecdysozoa</taxon>
        <taxon>Nematoda</taxon>
        <taxon>Enoplea</taxon>
        <taxon>Dorylaimia</taxon>
        <taxon>Trichinellida</taxon>
        <taxon>Trichuridae</taxon>
        <taxon>Trichuris</taxon>
    </lineage>
</organism>
<evidence type="ECO:0000313" key="2">
    <source>
        <dbReference type="EMBL" id="KFD64774.1"/>
    </source>
</evidence>
<feature type="signal peptide" evidence="1">
    <location>
        <begin position="1"/>
        <end position="18"/>
    </location>
</feature>
<dbReference type="EMBL" id="KL367551">
    <property type="protein sequence ID" value="KFD64774.1"/>
    <property type="molecule type" value="Genomic_DNA"/>
</dbReference>
<protein>
    <submittedName>
        <fullName evidence="2">Uncharacterized protein</fullName>
    </submittedName>
</protein>
<accession>A0A085N5M8</accession>
<dbReference type="AlphaFoldDB" id="A0A085N5M8"/>